<proteinExistence type="predicted"/>
<organism evidence="1 2">
    <name type="scientific">Pseudo-nitzschia multistriata</name>
    <dbReference type="NCBI Taxonomy" id="183589"/>
    <lineage>
        <taxon>Eukaryota</taxon>
        <taxon>Sar</taxon>
        <taxon>Stramenopiles</taxon>
        <taxon>Ochrophyta</taxon>
        <taxon>Bacillariophyta</taxon>
        <taxon>Bacillariophyceae</taxon>
        <taxon>Bacillariophycidae</taxon>
        <taxon>Bacillariales</taxon>
        <taxon>Bacillariaceae</taxon>
        <taxon>Pseudo-nitzschia</taxon>
    </lineage>
</organism>
<gene>
    <name evidence="1" type="ORF">PSNMU_V1.4_AUG-EV-PASAV3_0013250</name>
</gene>
<evidence type="ECO:0000313" key="2">
    <source>
        <dbReference type="Proteomes" id="UP000291116"/>
    </source>
</evidence>
<dbReference type="AlphaFoldDB" id="A0A448YXS2"/>
<accession>A0A448YXS2</accession>
<dbReference type="Proteomes" id="UP000291116">
    <property type="component" value="Unassembled WGS sequence"/>
</dbReference>
<dbReference type="OrthoDB" id="53411at2759"/>
<name>A0A448YXS2_9STRA</name>
<evidence type="ECO:0000313" key="1">
    <source>
        <dbReference type="EMBL" id="VEU34612.1"/>
    </source>
</evidence>
<reference evidence="1 2" key="1">
    <citation type="submission" date="2019-01" db="EMBL/GenBank/DDBJ databases">
        <authorList>
            <person name="Ferrante I. M."/>
        </authorList>
    </citation>
    <scope>NUCLEOTIDE SEQUENCE [LARGE SCALE GENOMIC DNA]</scope>
    <source>
        <strain evidence="1 2">B856</strain>
    </source>
</reference>
<protein>
    <submittedName>
        <fullName evidence="1">Uncharacterized protein</fullName>
    </submittedName>
</protein>
<sequence>MMIDTTHRPDAVPFPMEFSPIVTTKRMPRKRKNVSFFPKVFAQRTLHRIDFTAEEMQNTWYSTSELREIKKSSKMLAIKLSVATTTDDGNDETSDCLRGLEGRTLSGLKTRRRTKAIARNAVLREQSRQRKWGLVDADRIADEYYECTECSSFAANMVGLRDQAAAKELHNEPAATAPIGASLPPIATSGPGACRRKSMAASALGDSARSIQRIASISSRRLISDAIFAV</sequence>
<keyword evidence="2" id="KW-1185">Reference proteome</keyword>
<dbReference type="EMBL" id="CAACVS010000034">
    <property type="protein sequence ID" value="VEU34612.1"/>
    <property type="molecule type" value="Genomic_DNA"/>
</dbReference>